<dbReference type="Proteomes" id="UP000580250">
    <property type="component" value="Unassembled WGS sequence"/>
</dbReference>
<sequence length="60" mass="7336">MVGGLHFCLKKRENADVCPFKWKRIKKEEKRMKRIFKRKKSEYILNATKKNFLHKGREGR</sequence>
<dbReference type="EMBL" id="CAJEWN010000728">
    <property type="protein sequence ID" value="CAD2189034.1"/>
    <property type="molecule type" value="Genomic_DNA"/>
</dbReference>
<evidence type="ECO:0000313" key="1">
    <source>
        <dbReference type="EMBL" id="CAD2189034.1"/>
    </source>
</evidence>
<organism evidence="1 2">
    <name type="scientific">Meloidogyne enterolobii</name>
    <name type="common">Root-knot nematode worm</name>
    <name type="synonym">Meloidogyne mayaguensis</name>
    <dbReference type="NCBI Taxonomy" id="390850"/>
    <lineage>
        <taxon>Eukaryota</taxon>
        <taxon>Metazoa</taxon>
        <taxon>Ecdysozoa</taxon>
        <taxon>Nematoda</taxon>
        <taxon>Chromadorea</taxon>
        <taxon>Rhabditida</taxon>
        <taxon>Tylenchina</taxon>
        <taxon>Tylenchomorpha</taxon>
        <taxon>Tylenchoidea</taxon>
        <taxon>Meloidogynidae</taxon>
        <taxon>Meloidogyninae</taxon>
        <taxon>Meloidogyne</taxon>
    </lineage>
</organism>
<evidence type="ECO:0000313" key="2">
    <source>
        <dbReference type="Proteomes" id="UP000580250"/>
    </source>
</evidence>
<accession>A0A6V7WPT9</accession>
<proteinExistence type="predicted"/>
<gene>
    <name evidence="1" type="ORF">MENT_LOCUS41729</name>
</gene>
<dbReference type="AlphaFoldDB" id="A0A6V7WPT9"/>
<name>A0A6V7WPT9_MELEN</name>
<reference evidence="1 2" key="1">
    <citation type="submission" date="2020-08" db="EMBL/GenBank/DDBJ databases">
        <authorList>
            <person name="Koutsovoulos G."/>
            <person name="Danchin GJ E."/>
        </authorList>
    </citation>
    <scope>NUCLEOTIDE SEQUENCE [LARGE SCALE GENOMIC DNA]</scope>
</reference>
<protein>
    <submittedName>
        <fullName evidence="1">Uncharacterized protein</fullName>
    </submittedName>
</protein>
<comment type="caution">
    <text evidence="1">The sequence shown here is derived from an EMBL/GenBank/DDBJ whole genome shotgun (WGS) entry which is preliminary data.</text>
</comment>